<keyword evidence="1" id="KW-1133">Transmembrane helix</keyword>
<feature type="chain" id="PRO_5035598258" evidence="2">
    <location>
        <begin position="19"/>
        <end position="268"/>
    </location>
</feature>
<accession>A0A813V877</accession>
<comment type="caution">
    <text evidence="3">The sequence shown here is derived from an EMBL/GenBank/DDBJ whole genome shotgun (WGS) entry which is preliminary data.</text>
</comment>
<dbReference type="EMBL" id="CAJOBC010000747">
    <property type="protein sequence ID" value="CAF3621485.1"/>
    <property type="molecule type" value="Genomic_DNA"/>
</dbReference>
<sequence>MKRIFVLLIIIIVDYSYSCNIWKASDCPQAPSVEDEENMKSDLYTRDQLFAYCEQGKKYADCINERLHCCDLRSEHTGALAAFEVGLQRNAWRLGKYCAGLGESTIINYKCRTTTQPTQKTTTTTGITTTAMPACEVEEAAKECNEILDERSKFESTWSVNEKMLWCKAAYNYIQCAGKHITNCSIMEVKDDVEQLSMFMDYVMKQANVNCQGGLYGCDTFTNDVRCKQSARKFYMGETFGRAKYSATISIINLILTILFSSLLMNYR</sequence>
<evidence type="ECO:0000256" key="2">
    <source>
        <dbReference type="SAM" id="SignalP"/>
    </source>
</evidence>
<name>A0A813V877_9BILA</name>
<dbReference type="EMBL" id="CAJNOK010019329">
    <property type="protein sequence ID" value="CAF1297684.1"/>
    <property type="molecule type" value="Genomic_DNA"/>
</dbReference>
<dbReference type="EMBL" id="CAJNOQ010000747">
    <property type="protein sequence ID" value="CAF0834366.1"/>
    <property type="molecule type" value="Genomic_DNA"/>
</dbReference>
<dbReference type="Proteomes" id="UP000681722">
    <property type="component" value="Unassembled WGS sequence"/>
</dbReference>
<organism evidence="3 7">
    <name type="scientific">Didymodactylos carnosus</name>
    <dbReference type="NCBI Taxonomy" id="1234261"/>
    <lineage>
        <taxon>Eukaryota</taxon>
        <taxon>Metazoa</taxon>
        <taxon>Spiralia</taxon>
        <taxon>Gnathifera</taxon>
        <taxon>Rotifera</taxon>
        <taxon>Eurotatoria</taxon>
        <taxon>Bdelloidea</taxon>
        <taxon>Philodinida</taxon>
        <taxon>Philodinidae</taxon>
        <taxon>Didymodactylos</taxon>
    </lineage>
</organism>
<dbReference type="Proteomes" id="UP000677228">
    <property type="component" value="Unassembled WGS sequence"/>
</dbReference>
<evidence type="ECO:0000313" key="6">
    <source>
        <dbReference type="EMBL" id="CAF4103086.1"/>
    </source>
</evidence>
<keyword evidence="1" id="KW-0812">Transmembrane</keyword>
<feature type="signal peptide" evidence="2">
    <location>
        <begin position="1"/>
        <end position="18"/>
    </location>
</feature>
<evidence type="ECO:0000256" key="1">
    <source>
        <dbReference type="SAM" id="Phobius"/>
    </source>
</evidence>
<dbReference type="OrthoDB" id="10005969at2759"/>
<proteinExistence type="predicted"/>
<evidence type="ECO:0000313" key="5">
    <source>
        <dbReference type="EMBL" id="CAF3621485.1"/>
    </source>
</evidence>
<dbReference type="AlphaFoldDB" id="A0A813V877"/>
<dbReference type="Proteomes" id="UP000663829">
    <property type="component" value="Unassembled WGS sequence"/>
</dbReference>
<dbReference type="Proteomes" id="UP000682733">
    <property type="component" value="Unassembled WGS sequence"/>
</dbReference>
<feature type="transmembrane region" description="Helical" evidence="1">
    <location>
        <begin position="245"/>
        <end position="265"/>
    </location>
</feature>
<evidence type="ECO:0000313" key="3">
    <source>
        <dbReference type="EMBL" id="CAF0834366.1"/>
    </source>
</evidence>
<reference evidence="3" key="1">
    <citation type="submission" date="2021-02" db="EMBL/GenBank/DDBJ databases">
        <authorList>
            <person name="Nowell W R."/>
        </authorList>
    </citation>
    <scope>NUCLEOTIDE SEQUENCE</scope>
</reference>
<keyword evidence="2" id="KW-0732">Signal</keyword>
<keyword evidence="1" id="KW-0472">Membrane</keyword>
<dbReference type="EMBL" id="CAJOBA010040903">
    <property type="protein sequence ID" value="CAF4103086.1"/>
    <property type="molecule type" value="Genomic_DNA"/>
</dbReference>
<gene>
    <name evidence="3" type="ORF">GPM918_LOCUS5224</name>
    <name evidence="4" type="ORF">OVA965_LOCUS28380</name>
    <name evidence="5" type="ORF">SRO942_LOCUS5224</name>
    <name evidence="6" type="ORF">TMI583_LOCUS29129</name>
</gene>
<evidence type="ECO:0000313" key="7">
    <source>
        <dbReference type="Proteomes" id="UP000663829"/>
    </source>
</evidence>
<protein>
    <submittedName>
        <fullName evidence="3">Uncharacterized protein</fullName>
    </submittedName>
</protein>
<keyword evidence="7" id="KW-1185">Reference proteome</keyword>
<evidence type="ECO:0000313" key="4">
    <source>
        <dbReference type="EMBL" id="CAF1297684.1"/>
    </source>
</evidence>